<dbReference type="AlphaFoldDB" id="A0ABD3IDZ7"/>
<reference evidence="2 3" key="1">
    <citation type="submission" date="2024-09" db="EMBL/GenBank/DDBJ databases">
        <title>Chromosome-scale assembly of Riccia sorocarpa.</title>
        <authorList>
            <person name="Paukszto L."/>
        </authorList>
    </citation>
    <scope>NUCLEOTIDE SEQUENCE [LARGE SCALE GENOMIC DNA]</scope>
    <source>
        <strain evidence="2">LP-2024</strain>
        <tissue evidence="2">Aerial parts of the thallus</tissue>
    </source>
</reference>
<accession>A0ABD3IDZ7</accession>
<gene>
    <name evidence="2" type="ORF">R1sor_019728</name>
</gene>
<keyword evidence="3" id="KW-1185">Reference proteome</keyword>
<protein>
    <submittedName>
        <fullName evidence="2">Uncharacterized protein</fullName>
    </submittedName>
</protein>
<dbReference type="Proteomes" id="UP001633002">
    <property type="component" value="Unassembled WGS sequence"/>
</dbReference>
<feature type="region of interest" description="Disordered" evidence="1">
    <location>
        <begin position="122"/>
        <end position="142"/>
    </location>
</feature>
<evidence type="ECO:0000256" key="1">
    <source>
        <dbReference type="SAM" id="MobiDB-lite"/>
    </source>
</evidence>
<proteinExistence type="predicted"/>
<comment type="caution">
    <text evidence="2">The sequence shown here is derived from an EMBL/GenBank/DDBJ whole genome shotgun (WGS) entry which is preliminary data.</text>
</comment>
<organism evidence="2 3">
    <name type="scientific">Riccia sorocarpa</name>
    <dbReference type="NCBI Taxonomy" id="122646"/>
    <lineage>
        <taxon>Eukaryota</taxon>
        <taxon>Viridiplantae</taxon>
        <taxon>Streptophyta</taxon>
        <taxon>Embryophyta</taxon>
        <taxon>Marchantiophyta</taxon>
        <taxon>Marchantiopsida</taxon>
        <taxon>Marchantiidae</taxon>
        <taxon>Marchantiales</taxon>
        <taxon>Ricciaceae</taxon>
        <taxon>Riccia</taxon>
    </lineage>
</organism>
<name>A0ABD3IDZ7_9MARC</name>
<sequence length="161" mass="17691">MKQTTLKPEPTVVKAPRKTRTVTPKDLDICLTVGITGEDVSGETFDRLAAFIQQHAKMGIISFERGDAHLLLHIQGMISMKSSRVRMLKQEIRNAIGCNDHDPMAEAVPTAENKNAAAAVNEKPMANDDSMAEGVPAANDDDENDCEEIVDIEIYVVKVWT</sequence>
<evidence type="ECO:0000313" key="2">
    <source>
        <dbReference type="EMBL" id="KAL3701706.1"/>
    </source>
</evidence>
<evidence type="ECO:0000313" key="3">
    <source>
        <dbReference type="Proteomes" id="UP001633002"/>
    </source>
</evidence>
<dbReference type="EMBL" id="JBJQOH010000001">
    <property type="protein sequence ID" value="KAL3701706.1"/>
    <property type="molecule type" value="Genomic_DNA"/>
</dbReference>